<accession>A0A1L3JCN0</accession>
<dbReference type="CDD" id="cd00029">
    <property type="entry name" value="C1"/>
    <property type="match status" value="1"/>
</dbReference>
<evidence type="ECO:0000313" key="3">
    <source>
        <dbReference type="EMBL" id="APG62891.1"/>
    </source>
</evidence>
<dbReference type="SUPFAM" id="SSF53271">
    <property type="entry name" value="PRTase-like"/>
    <property type="match status" value="1"/>
</dbReference>
<dbReference type="STRING" id="1913578.LPB140_08925"/>
<gene>
    <name evidence="3" type="ORF">LPB140_08925</name>
</gene>
<dbReference type="PANTHER" id="PTHR47505:SF1">
    <property type="entry name" value="DNA UTILIZATION PROTEIN YHGH"/>
    <property type="match status" value="1"/>
</dbReference>
<organism evidence="3 4">
    <name type="scientific">Sphingorhabdus lutea</name>
    <dbReference type="NCBI Taxonomy" id="1913578"/>
    <lineage>
        <taxon>Bacteria</taxon>
        <taxon>Pseudomonadati</taxon>
        <taxon>Pseudomonadota</taxon>
        <taxon>Alphaproteobacteria</taxon>
        <taxon>Sphingomonadales</taxon>
        <taxon>Sphingomonadaceae</taxon>
        <taxon>Sphingorhabdus</taxon>
    </lineage>
</organism>
<sequence>MMINKIIDTILPSRCFSCGIIVSDPFALCTSCWQDVKFLTPPYCDICAMPLPFPSEEAQKCGKCLTDPPIFERIRAAVQYNDMTGKMVMRLKYAGQIGMAVLMARQLAKYAEQEGEEALLVPVPLHWTRMLRRTYNQSALIAQHLSTITGQKYDPFILKRRVATKSLKGMSGKQRGEMVGRAFEINKAHRAKLAGATIILIDDVLTSGATSRACAKTLLKAGAKNIILLSWARVMSAA</sequence>
<protein>
    <recommendedName>
        <fullName evidence="2">Double zinc ribbon domain-containing protein</fullName>
    </recommendedName>
</protein>
<evidence type="ECO:0000256" key="1">
    <source>
        <dbReference type="ARBA" id="ARBA00008007"/>
    </source>
</evidence>
<dbReference type="InterPro" id="IPR044005">
    <property type="entry name" value="DZR_2"/>
</dbReference>
<dbReference type="PANTHER" id="PTHR47505">
    <property type="entry name" value="DNA UTILIZATION PROTEIN YHGH"/>
    <property type="match status" value="1"/>
</dbReference>
<name>A0A1L3JCN0_9SPHN</name>
<dbReference type="RefSeq" id="WP_072559540.1">
    <property type="nucleotide sequence ID" value="NZ_CP018154.1"/>
</dbReference>
<feature type="domain" description="Double zinc ribbon" evidence="2">
    <location>
        <begin position="6"/>
        <end position="65"/>
    </location>
</feature>
<dbReference type="CDD" id="cd06223">
    <property type="entry name" value="PRTases_typeI"/>
    <property type="match status" value="1"/>
</dbReference>
<dbReference type="OrthoDB" id="9779910at2"/>
<dbReference type="Gene3D" id="3.40.50.2020">
    <property type="match status" value="1"/>
</dbReference>
<dbReference type="Pfam" id="PF18912">
    <property type="entry name" value="DZR_2"/>
    <property type="match status" value="1"/>
</dbReference>
<proteinExistence type="inferred from homology"/>
<evidence type="ECO:0000313" key="4">
    <source>
        <dbReference type="Proteomes" id="UP000242561"/>
    </source>
</evidence>
<keyword evidence="4" id="KW-1185">Reference proteome</keyword>
<dbReference type="AlphaFoldDB" id="A0A1L3JCN0"/>
<dbReference type="KEGG" id="sphl:LPB140_08925"/>
<dbReference type="InterPro" id="IPR029057">
    <property type="entry name" value="PRTase-like"/>
</dbReference>
<dbReference type="InterPro" id="IPR000836">
    <property type="entry name" value="PRTase_dom"/>
</dbReference>
<reference evidence="3 4" key="1">
    <citation type="submission" date="2016-11" db="EMBL/GenBank/DDBJ databases">
        <title>Sphingorhabdus sp. LPB0140, isolated from marine environment.</title>
        <authorList>
            <person name="Kim E."/>
            <person name="Yi H."/>
        </authorList>
    </citation>
    <scope>NUCLEOTIDE SEQUENCE [LARGE SCALE GENOMIC DNA]</scope>
    <source>
        <strain evidence="3 4">LPB0140</strain>
    </source>
</reference>
<comment type="similarity">
    <text evidence="1">Belongs to the ComF/GntX family.</text>
</comment>
<dbReference type="EMBL" id="CP018154">
    <property type="protein sequence ID" value="APG62891.1"/>
    <property type="molecule type" value="Genomic_DNA"/>
</dbReference>
<dbReference type="Proteomes" id="UP000242561">
    <property type="component" value="Chromosome"/>
</dbReference>
<evidence type="ECO:0000259" key="2">
    <source>
        <dbReference type="Pfam" id="PF18912"/>
    </source>
</evidence>
<dbReference type="InterPro" id="IPR051910">
    <property type="entry name" value="ComF/GntX_DNA_util-trans"/>
</dbReference>